<evidence type="ECO:0000256" key="9">
    <source>
        <dbReference type="RuleBase" id="RU365052"/>
    </source>
</evidence>
<dbReference type="AlphaFoldDB" id="A0A8J4PS57"/>
<feature type="domain" description="Sm" evidence="10">
    <location>
        <begin position="6"/>
        <end position="78"/>
    </location>
</feature>
<evidence type="ECO:0000256" key="5">
    <source>
        <dbReference type="ARBA" id="ARBA00022884"/>
    </source>
</evidence>
<dbReference type="GO" id="GO:0005686">
    <property type="term" value="C:U2 snRNP"/>
    <property type="evidence" value="ECO:0007669"/>
    <property type="project" value="TreeGrafter"/>
</dbReference>
<dbReference type="InterPro" id="IPR034098">
    <property type="entry name" value="Sm_G"/>
</dbReference>
<dbReference type="GO" id="GO:0071013">
    <property type="term" value="C:catalytic step 2 spliceosome"/>
    <property type="evidence" value="ECO:0007669"/>
    <property type="project" value="TreeGrafter"/>
</dbReference>
<dbReference type="Gene3D" id="2.30.30.100">
    <property type="match status" value="1"/>
</dbReference>
<dbReference type="OrthoDB" id="2146at2759"/>
<comment type="function">
    <text evidence="9">Plays a role in pre-mRNA splicing.</text>
</comment>
<gene>
    <name evidence="11" type="ORF">CYY_005179</name>
</gene>
<dbReference type="GO" id="GO:0005685">
    <property type="term" value="C:U1 snRNP"/>
    <property type="evidence" value="ECO:0007669"/>
    <property type="project" value="TreeGrafter"/>
</dbReference>
<dbReference type="GO" id="GO:0003723">
    <property type="term" value="F:RNA binding"/>
    <property type="evidence" value="ECO:0007669"/>
    <property type="project" value="UniProtKB-UniRule"/>
</dbReference>
<dbReference type="PANTHER" id="PTHR10553">
    <property type="entry name" value="SMALL NUCLEAR RIBONUCLEOPROTEIN"/>
    <property type="match status" value="1"/>
</dbReference>
<dbReference type="InterPro" id="IPR044641">
    <property type="entry name" value="Lsm7/SmG-like"/>
</dbReference>
<name>A0A8J4PS57_9MYCE</name>
<keyword evidence="4 9" id="KW-0747">Spliceosome</keyword>
<evidence type="ECO:0000256" key="8">
    <source>
        <dbReference type="ARBA" id="ARBA00023274"/>
    </source>
</evidence>
<dbReference type="SMART" id="SM00651">
    <property type="entry name" value="Sm"/>
    <property type="match status" value="1"/>
</dbReference>
<keyword evidence="12" id="KW-1185">Reference proteome</keyword>
<dbReference type="InterPro" id="IPR010920">
    <property type="entry name" value="LSM_dom_sf"/>
</dbReference>
<dbReference type="Pfam" id="PF01423">
    <property type="entry name" value="LSM"/>
    <property type="match status" value="1"/>
</dbReference>
<keyword evidence="5 9" id="KW-0694">RNA-binding</keyword>
<dbReference type="GO" id="GO:0034719">
    <property type="term" value="C:SMN-Sm protein complex"/>
    <property type="evidence" value="ECO:0007669"/>
    <property type="project" value="TreeGrafter"/>
</dbReference>
<keyword evidence="7 9" id="KW-0539">Nucleus</keyword>
<evidence type="ECO:0000256" key="4">
    <source>
        <dbReference type="ARBA" id="ARBA00022728"/>
    </source>
</evidence>
<dbReference type="FunFam" id="2.30.30.100:FF:000023">
    <property type="entry name" value="Small nuclear ribonucleoprotein G"/>
    <property type="match status" value="1"/>
</dbReference>
<evidence type="ECO:0000313" key="12">
    <source>
        <dbReference type="Proteomes" id="UP000695562"/>
    </source>
</evidence>
<reference evidence="11" key="1">
    <citation type="submission" date="2020-01" db="EMBL/GenBank/DDBJ databases">
        <title>Development of genomics and gene disruption for Polysphondylium violaceum indicates a role for the polyketide synthase stlB in stalk morphogenesis.</title>
        <authorList>
            <person name="Narita B."/>
            <person name="Kawabe Y."/>
            <person name="Kin K."/>
            <person name="Saito T."/>
            <person name="Gibbs R."/>
            <person name="Kuspa A."/>
            <person name="Muzny D."/>
            <person name="Queller D."/>
            <person name="Richards S."/>
            <person name="Strassman J."/>
            <person name="Sucgang R."/>
            <person name="Worley K."/>
            <person name="Schaap P."/>
        </authorList>
    </citation>
    <scope>NUCLEOTIDE SEQUENCE</scope>
    <source>
        <strain evidence="11">QSvi11</strain>
    </source>
</reference>
<keyword evidence="6 9" id="KW-0508">mRNA splicing</keyword>
<dbReference type="GO" id="GO:0071011">
    <property type="term" value="C:precatalytic spliceosome"/>
    <property type="evidence" value="ECO:0007669"/>
    <property type="project" value="TreeGrafter"/>
</dbReference>
<keyword evidence="3 9" id="KW-0507">mRNA processing</keyword>
<dbReference type="PANTHER" id="PTHR10553:SF2">
    <property type="entry name" value="SMALL NUCLEAR RIBONUCLEOPROTEIN G"/>
    <property type="match status" value="1"/>
</dbReference>
<dbReference type="GO" id="GO:0005687">
    <property type="term" value="C:U4 snRNP"/>
    <property type="evidence" value="ECO:0007669"/>
    <property type="project" value="TreeGrafter"/>
</dbReference>
<dbReference type="InterPro" id="IPR047575">
    <property type="entry name" value="Sm"/>
</dbReference>
<dbReference type="PROSITE" id="PS52002">
    <property type="entry name" value="SM"/>
    <property type="match status" value="1"/>
</dbReference>
<sequence length="83" mass="9301">MGFGKPQDPDLNRLLDKKVNVKLNGNRTVIGILRGFDTFMNVALKDTVEVVSATEKYDIGMVIIRGNSILSMEPLEPVHFVQR</sequence>
<evidence type="ECO:0000256" key="6">
    <source>
        <dbReference type="ARBA" id="ARBA00023187"/>
    </source>
</evidence>
<accession>A0A8J4PS57</accession>
<dbReference type="Proteomes" id="UP000695562">
    <property type="component" value="Unassembled WGS sequence"/>
</dbReference>
<comment type="caution">
    <text evidence="11">The sequence shown here is derived from an EMBL/GenBank/DDBJ whole genome shotgun (WGS) entry which is preliminary data.</text>
</comment>
<evidence type="ECO:0000313" key="11">
    <source>
        <dbReference type="EMBL" id="KAF2073503.1"/>
    </source>
</evidence>
<protein>
    <recommendedName>
        <fullName evidence="9">Small nuclear ribonucleoprotein G</fullName>
        <shortName evidence="9">snRNP-G</shortName>
    </recommendedName>
</protein>
<dbReference type="SUPFAM" id="SSF50182">
    <property type="entry name" value="Sm-like ribonucleoproteins"/>
    <property type="match status" value="1"/>
</dbReference>
<evidence type="ECO:0000256" key="2">
    <source>
        <dbReference type="ARBA" id="ARBA00006850"/>
    </source>
</evidence>
<evidence type="ECO:0000259" key="10">
    <source>
        <dbReference type="PROSITE" id="PS52002"/>
    </source>
</evidence>
<dbReference type="GO" id="GO:0000387">
    <property type="term" value="P:spliceosomal snRNP assembly"/>
    <property type="evidence" value="ECO:0007669"/>
    <property type="project" value="UniProtKB-UniRule"/>
</dbReference>
<dbReference type="GO" id="GO:0005682">
    <property type="term" value="C:U5 snRNP"/>
    <property type="evidence" value="ECO:0007669"/>
    <property type="project" value="TreeGrafter"/>
</dbReference>
<comment type="subcellular location">
    <subcellularLocation>
        <location evidence="1 9">Nucleus</location>
    </subcellularLocation>
</comment>
<keyword evidence="8 9" id="KW-0687">Ribonucleoprotein</keyword>
<dbReference type="GO" id="GO:0005689">
    <property type="term" value="C:U12-type spliceosomal complex"/>
    <property type="evidence" value="ECO:0007669"/>
    <property type="project" value="TreeGrafter"/>
</dbReference>
<comment type="similarity">
    <text evidence="2 9">Belongs to the snRNP Sm proteins family.</text>
</comment>
<evidence type="ECO:0000256" key="7">
    <source>
        <dbReference type="ARBA" id="ARBA00023242"/>
    </source>
</evidence>
<dbReference type="InterPro" id="IPR001163">
    <property type="entry name" value="Sm_dom_euk/arc"/>
</dbReference>
<evidence type="ECO:0000256" key="3">
    <source>
        <dbReference type="ARBA" id="ARBA00022664"/>
    </source>
</evidence>
<dbReference type="EMBL" id="AJWJ01000200">
    <property type="protein sequence ID" value="KAF2073503.1"/>
    <property type="molecule type" value="Genomic_DNA"/>
</dbReference>
<dbReference type="GO" id="GO:0097526">
    <property type="term" value="C:spliceosomal tri-snRNP complex"/>
    <property type="evidence" value="ECO:0007669"/>
    <property type="project" value="TreeGrafter"/>
</dbReference>
<evidence type="ECO:0000256" key="1">
    <source>
        <dbReference type="ARBA" id="ARBA00004123"/>
    </source>
</evidence>
<dbReference type="GO" id="GO:0071004">
    <property type="term" value="C:U2-type prespliceosome"/>
    <property type="evidence" value="ECO:0007669"/>
    <property type="project" value="TreeGrafter"/>
</dbReference>
<proteinExistence type="inferred from homology"/>
<organism evidence="11 12">
    <name type="scientific">Polysphondylium violaceum</name>
    <dbReference type="NCBI Taxonomy" id="133409"/>
    <lineage>
        <taxon>Eukaryota</taxon>
        <taxon>Amoebozoa</taxon>
        <taxon>Evosea</taxon>
        <taxon>Eumycetozoa</taxon>
        <taxon>Dictyostelia</taxon>
        <taxon>Dictyosteliales</taxon>
        <taxon>Dictyosteliaceae</taxon>
        <taxon>Polysphondylium</taxon>
    </lineage>
</organism>
<dbReference type="GO" id="GO:0043186">
    <property type="term" value="C:P granule"/>
    <property type="evidence" value="ECO:0007669"/>
    <property type="project" value="TreeGrafter"/>
</dbReference>
<dbReference type="CDD" id="cd01719">
    <property type="entry name" value="Sm_G"/>
    <property type="match status" value="1"/>
</dbReference>